<feature type="active site" description="Involved in ionization of N3 of dUMP, leading to its activation" evidence="1">
    <location>
        <position position="171"/>
    </location>
</feature>
<dbReference type="HAMAP" id="MF_01408">
    <property type="entry name" value="ThyX"/>
    <property type="match status" value="1"/>
</dbReference>
<keyword evidence="1" id="KW-0521">NADP</keyword>
<dbReference type="PROSITE" id="PS51331">
    <property type="entry name" value="THYX"/>
    <property type="match status" value="1"/>
</dbReference>
<dbReference type="InterPro" id="IPR036098">
    <property type="entry name" value="Thymidylate_synthase_ThyX_sf"/>
</dbReference>
<dbReference type="GO" id="GO:0006231">
    <property type="term" value="P:dTMP biosynthetic process"/>
    <property type="evidence" value="ECO:0007669"/>
    <property type="project" value="UniProtKB-UniRule"/>
</dbReference>
<dbReference type="UniPathway" id="UPA00575"/>
<evidence type="ECO:0000256" key="1">
    <source>
        <dbReference type="HAMAP-Rule" id="MF_01408"/>
    </source>
</evidence>
<feature type="binding site" evidence="1">
    <location>
        <position position="171"/>
    </location>
    <ligand>
        <name>dUMP</name>
        <dbReference type="ChEBI" id="CHEBI:246422"/>
        <note>ligand shared between dimeric partners</note>
    </ligand>
</feature>
<evidence type="ECO:0000313" key="3">
    <source>
        <dbReference type="Proteomes" id="UP000244093"/>
    </source>
</evidence>
<dbReference type="NCBIfam" id="TIGR02170">
    <property type="entry name" value="thyX"/>
    <property type="match status" value="1"/>
</dbReference>
<sequence>MLVKLIAWSSGLVKDPRRLVLLAIKTSAGKLKEKPLEHYLKEYPEDRLSEWLLQAVKYPSTLEHITFTFYIEGISRVTSHQLVRHRIASYTQESQRYSTAENDYITPPSIANNMWELKFKEYVNKAYELYNEMIKSGIPYEDARYILPQASSTRLLMTVNLREFIHIACLRTSIHAQWEIKELLNSMVNEVSKVIPEINELILKGCEEGI</sequence>
<keyword evidence="1" id="KW-0285">Flavoprotein</keyword>
<dbReference type="CDD" id="cd20175">
    <property type="entry name" value="ThyX"/>
    <property type="match status" value="1"/>
</dbReference>
<keyword evidence="1" id="KW-0545">Nucleotide biosynthesis</keyword>
<proteinExistence type="inferred from homology"/>
<comment type="pathway">
    <text evidence="1">Pyrimidine metabolism; dTTP biosynthesis.</text>
</comment>
<dbReference type="GO" id="GO:0070402">
    <property type="term" value="F:NADPH binding"/>
    <property type="evidence" value="ECO:0007669"/>
    <property type="project" value="TreeGrafter"/>
</dbReference>
<gene>
    <name evidence="1" type="primary">thyX</name>
    <name evidence="2" type="ORF">B7O98_01720</name>
</gene>
<reference evidence="2 3" key="1">
    <citation type="journal article" date="2018" name="Syst. Appl. Microbiol.">
        <title>A new symbiotic nanoarchaeote (Candidatus Nanoclepta minutus) and its host (Zestosphaera tikiterensis gen. nov., sp. nov.) from a New Zealand hot spring.</title>
        <authorList>
            <person name="St John E."/>
            <person name="Liu Y."/>
            <person name="Podar M."/>
            <person name="Stott M.B."/>
            <person name="Meneghin J."/>
            <person name="Chen Z."/>
            <person name="Lagutin K."/>
            <person name="Mitchell K."/>
            <person name="Reysenbach A.L."/>
        </authorList>
    </citation>
    <scope>NUCLEOTIDE SEQUENCE [LARGE SCALE GENOMIC DNA]</scope>
    <source>
        <strain evidence="2">NZ3</strain>
    </source>
</reference>
<dbReference type="GO" id="GO:0050797">
    <property type="term" value="F:thymidylate synthase (FAD) activity"/>
    <property type="evidence" value="ECO:0007669"/>
    <property type="project" value="UniProtKB-UniRule"/>
</dbReference>
<comment type="subunit">
    <text evidence="1">Homotetramer.</text>
</comment>
<feature type="binding site" evidence="1">
    <location>
        <begin position="160"/>
        <end position="162"/>
    </location>
    <ligand>
        <name>FAD</name>
        <dbReference type="ChEBI" id="CHEBI:57692"/>
        <note>ligand shared between neighboring subunits</note>
    </ligand>
</feature>
<dbReference type="GO" id="GO:0004799">
    <property type="term" value="F:thymidylate synthase activity"/>
    <property type="evidence" value="ECO:0007669"/>
    <property type="project" value="TreeGrafter"/>
</dbReference>
<dbReference type="SUPFAM" id="SSF69796">
    <property type="entry name" value="Thymidylate synthase-complementing protein Thy1"/>
    <property type="match status" value="1"/>
</dbReference>
<feature type="binding site" evidence="1">
    <location>
        <begin position="81"/>
        <end position="84"/>
    </location>
    <ligand>
        <name>dUMP</name>
        <dbReference type="ChEBI" id="CHEBI:246422"/>
        <note>ligand shared between dimeric partners</note>
    </ligand>
</feature>
<organism evidence="2 3">
    <name type="scientific">Zestosphaera tikiterensis</name>
    <dbReference type="NCBI Taxonomy" id="1973259"/>
    <lineage>
        <taxon>Archaea</taxon>
        <taxon>Thermoproteota</taxon>
        <taxon>Thermoprotei</taxon>
        <taxon>Desulfurococcales</taxon>
        <taxon>Desulfurococcaceae</taxon>
        <taxon>Zestosphaera</taxon>
    </lineage>
</organism>
<comment type="catalytic activity">
    <reaction evidence="1">
        <text>dUMP + (6R)-5,10-methylene-5,6,7,8-tetrahydrofolate + NADPH + H(+) = dTMP + (6S)-5,6,7,8-tetrahydrofolate + NADP(+)</text>
        <dbReference type="Rhea" id="RHEA:29043"/>
        <dbReference type="ChEBI" id="CHEBI:15378"/>
        <dbReference type="ChEBI" id="CHEBI:15636"/>
        <dbReference type="ChEBI" id="CHEBI:57453"/>
        <dbReference type="ChEBI" id="CHEBI:57783"/>
        <dbReference type="ChEBI" id="CHEBI:58349"/>
        <dbReference type="ChEBI" id="CHEBI:63528"/>
        <dbReference type="ChEBI" id="CHEBI:246422"/>
        <dbReference type="EC" id="2.1.1.148"/>
    </reaction>
</comment>
<comment type="function">
    <text evidence="1">Catalyzes the reductive methylation of 2'-deoxyuridine-5'-monophosphate (dUMP) to 2'-deoxythymidine-5'-monophosphate (dTMP) while utilizing 5,10-methylenetetrahydrofolate (mTHF) as the methyl donor, and NADPH and FADH(2) as the reductant.</text>
</comment>
<dbReference type="EMBL" id="NBVN01000002">
    <property type="protein sequence ID" value="PUA33178.1"/>
    <property type="molecule type" value="Genomic_DNA"/>
</dbReference>
<feature type="binding site" evidence="1">
    <location>
        <position position="166"/>
    </location>
    <ligand>
        <name>FAD</name>
        <dbReference type="ChEBI" id="CHEBI:57692"/>
        <note>ligand shared between neighboring subunits</note>
    </ligand>
</feature>
<feature type="binding site" evidence="1">
    <location>
        <position position="92"/>
    </location>
    <ligand>
        <name>FAD</name>
        <dbReference type="ChEBI" id="CHEBI:57692"/>
        <note>ligand shared between neighboring subunits</note>
    </ligand>
</feature>
<comment type="similarity">
    <text evidence="1">Belongs to the thymidylate synthase ThyX family.</text>
</comment>
<accession>A0A2R7Y6N0</accession>
<keyword evidence="1" id="KW-0274">FAD</keyword>
<dbReference type="AlphaFoldDB" id="A0A2R7Y6N0"/>
<protein>
    <recommendedName>
        <fullName evidence="1">Flavin-dependent thymidylate synthase</fullName>
        <shortName evidence="1">FDTS</shortName>
        <ecNumber evidence="1">2.1.1.148</ecNumber>
    </recommendedName>
    <alternativeName>
        <fullName evidence="1">FAD-dependent thymidylate synthase</fullName>
    </alternativeName>
    <alternativeName>
        <fullName evidence="1">Thymidylate synthase ThyX</fullName>
        <shortName evidence="1">TS</shortName>
        <shortName evidence="1">TSase</shortName>
    </alternativeName>
</protein>
<dbReference type="PANTHER" id="PTHR34934:SF1">
    <property type="entry name" value="FLAVIN-DEPENDENT THYMIDYLATE SYNTHASE"/>
    <property type="match status" value="1"/>
</dbReference>
<keyword evidence="1" id="KW-0489">Methyltransferase</keyword>
<dbReference type="GO" id="GO:0050660">
    <property type="term" value="F:flavin adenine dinucleotide binding"/>
    <property type="evidence" value="ECO:0007669"/>
    <property type="project" value="UniProtKB-UniRule"/>
</dbReference>
<feature type="binding site" description="in other chain" evidence="1">
    <location>
        <begin position="92"/>
        <end position="96"/>
    </location>
    <ligand>
        <name>dUMP</name>
        <dbReference type="ChEBI" id="CHEBI:246422"/>
        <note>ligand shared between dimeric partners</note>
    </ligand>
</feature>
<dbReference type="EC" id="2.1.1.148" evidence="1"/>
<dbReference type="GO" id="GO:0006235">
    <property type="term" value="P:dTTP biosynthetic process"/>
    <property type="evidence" value="ECO:0007669"/>
    <property type="project" value="UniProtKB-UniRule"/>
</dbReference>
<dbReference type="Gene3D" id="3.30.1360.170">
    <property type="match status" value="1"/>
</dbReference>
<comment type="cofactor">
    <cofactor evidence="1">
        <name>FAD</name>
        <dbReference type="ChEBI" id="CHEBI:57692"/>
    </cofactor>
    <text evidence="1">Binds 4 FAD per tetramer. Each FAD binding site is formed by three monomers.</text>
</comment>
<feature type="binding site" description="in other chain" evidence="1">
    <location>
        <position position="144"/>
    </location>
    <ligand>
        <name>dUMP</name>
        <dbReference type="ChEBI" id="CHEBI:246422"/>
        <note>ligand shared between dimeric partners</note>
    </ligand>
</feature>
<keyword evidence="1" id="KW-0808">Transferase</keyword>
<evidence type="ECO:0000313" key="2">
    <source>
        <dbReference type="EMBL" id="PUA33178.1"/>
    </source>
</evidence>
<dbReference type="InterPro" id="IPR003669">
    <property type="entry name" value="Thymidylate_synthase_ThyX"/>
</dbReference>
<dbReference type="GO" id="GO:0032259">
    <property type="term" value="P:methylation"/>
    <property type="evidence" value="ECO:0007669"/>
    <property type="project" value="UniProtKB-KW"/>
</dbReference>
<dbReference type="Proteomes" id="UP000244093">
    <property type="component" value="Unassembled WGS sequence"/>
</dbReference>
<comment type="caution">
    <text evidence="2">The sequence shown here is derived from an EMBL/GenBank/DDBJ whole genome shotgun (WGS) entry which is preliminary data.</text>
</comment>
<dbReference type="Pfam" id="PF02511">
    <property type="entry name" value="Thy1"/>
    <property type="match status" value="1"/>
</dbReference>
<name>A0A2R7Y6N0_9CREN</name>
<dbReference type="PANTHER" id="PTHR34934">
    <property type="entry name" value="FLAVIN-DEPENDENT THYMIDYLATE SYNTHASE"/>
    <property type="match status" value="1"/>
</dbReference>
<feature type="binding site" evidence="1">
    <location>
        <position position="60"/>
    </location>
    <ligand>
        <name>FAD</name>
        <dbReference type="ChEBI" id="CHEBI:57692"/>
        <note>ligand shared between neighboring subunits</note>
    </ligand>
</feature>
<feature type="binding site" evidence="1">
    <location>
        <begin position="84"/>
        <end position="86"/>
    </location>
    <ligand>
        <name>FAD</name>
        <dbReference type="ChEBI" id="CHEBI:57692"/>
        <note>ligand shared between neighboring subunits</note>
    </ligand>
</feature>